<dbReference type="Proteomes" id="UP001320702">
    <property type="component" value="Unassembled WGS sequence"/>
</dbReference>
<keyword evidence="2" id="KW-1185">Reference proteome</keyword>
<evidence type="ECO:0000313" key="1">
    <source>
        <dbReference type="EMBL" id="MCT4331948.1"/>
    </source>
</evidence>
<name>A0ABT2K6Q3_9RHOB</name>
<gene>
    <name evidence="1" type="ORF">MU516_03575</name>
</gene>
<evidence type="ECO:0000313" key="2">
    <source>
        <dbReference type="Proteomes" id="UP001320702"/>
    </source>
</evidence>
<dbReference type="InterPro" id="IPR036514">
    <property type="entry name" value="SGNH_hydro_sf"/>
</dbReference>
<dbReference type="EMBL" id="JANAVZ010000002">
    <property type="protein sequence ID" value="MCT4331948.1"/>
    <property type="molecule type" value="Genomic_DNA"/>
</dbReference>
<reference evidence="1 2" key="1">
    <citation type="submission" date="2022-04" db="EMBL/GenBank/DDBJ databases">
        <title>Paracoccus sp. YLB-12 draft genome sequence.</title>
        <authorList>
            <person name="Yu L."/>
        </authorList>
    </citation>
    <scope>NUCLEOTIDE SEQUENCE [LARGE SCALE GENOMIC DNA]</scope>
    <source>
        <strain evidence="1 2">YLB-12</strain>
    </source>
</reference>
<evidence type="ECO:0008006" key="3">
    <source>
        <dbReference type="Google" id="ProtNLM"/>
    </source>
</evidence>
<sequence length="324" mass="34943">MNRRVGLIGGLAALGLAGLGAAGLFIRRRNTDVPQPLPQMPADAFADAHAPLTPPQGSLRVFHLGHSLVGRDMPAMLAQLAPAGHAYASQLGWGATLRSHWLGPDEVPGFAEENAHPAHRPAREAIQSGDHDAVILTEMVELRDAIKWHGSSNYLAEWARFAQQARPDVRVYLYETWHRLDDKEGWLDRIADDAGPLWQDELMRRAMGAEGVGPIYRLPGGPALAAVVRAAEAGELPGVDSREALFARTPDGSVDQIHLGDLGNYVIALTHYAVLYQRSPEGLPAQLDRADGSAALAFDAENATRVQRIVWQVVASDPLTGIAS</sequence>
<organism evidence="1 2">
    <name type="scientific">Paracoccus maritimus</name>
    <dbReference type="NCBI Taxonomy" id="2933292"/>
    <lineage>
        <taxon>Bacteria</taxon>
        <taxon>Pseudomonadati</taxon>
        <taxon>Pseudomonadota</taxon>
        <taxon>Alphaproteobacteria</taxon>
        <taxon>Rhodobacterales</taxon>
        <taxon>Paracoccaceae</taxon>
        <taxon>Paracoccus</taxon>
    </lineage>
</organism>
<dbReference type="Gene3D" id="3.40.50.1110">
    <property type="entry name" value="SGNH hydrolase"/>
    <property type="match status" value="1"/>
</dbReference>
<proteinExistence type="predicted"/>
<comment type="caution">
    <text evidence="1">The sequence shown here is derived from an EMBL/GenBank/DDBJ whole genome shotgun (WGS) entry which is preliminary data.</text>
</comment>
<accession>A0ABT2K6Q3</accession>
<dbReference type="RefSeq" id="WP_260275827.1">
    <property type="nucleotide sequence ID" value="NZ_JANAVZ010000002.1"/>
</dbReference>
<protein>
    <recommendedName>
        <fullName evidence="3">DUF4886 domain-containing protein</fullName>
    </recommendedName>
</protein>